<dbReference type="Pfam" id="PF07687">
    <property type="entry name" value="M20_dimer"/>
    <property type="match status" value="1"/>
</dbReference>
<dbReference type="Proteomes" id="UP001156703">
    <property type="component" value="Unassembled WGS sequence"/>
</dbReference>
<organism evidence="3 4">
    <name type="scientific">Sphingomonas astaxanthinifaciens DSM 22298</name>
    <dbReference type="NCBI Taxonomy" id="1123267"/>
    <lineage>
        <taxon>Bacteria</taxon>
        <taxon>Pseudomonadati</taxon>
        <taxon>Pseudomonadota</taxon>
        <taxon>Alphaproteobacteria</taxon>
        <taxon>Sphingomonadales</taxon>
        <taxon>Sphingomonadaceae</taxon>
        <taxon>Sphingomonas</taxon>
    </lineage>
</organism>
<dbReference type="InterPro" id="IPR011650">
    <property type="entry name" value="Peptidase_M20_dimer"/>
</dbReference>
<proteinExistence type="predicted"/>
<dbReference type="Gene3D" id="3.30.70.360">
    <property type="match status" value="1"/>
</dbReference>
<keyword evidence="4" id="KW-1185">Reference proteome</keyword>
<dbReference type="PANTHER" id="PTHR11014">
    <property type="entry name" value="PEPTIDASE M20 FAMILY MEMBER"/>
    <property type="match status" value="1"/>
</dbReference>
<gene>
    <name evidence="3" type="primary">hipO</name>
    <name evidence="3" type="ORF">GCM10007925_10000</name>
</gene>
<dbReference type="Pfam" id="PF01546">
    <property type="entry name" value="Peptidase_M20"/>
    <property type="match status" value="1"/>
</dbReference>
<name>A0ABQ5Z943_9SPHN</name>
<accession>A0ABQ5Z943</accession>
<sequence length="402" mass="42897">MTLVNTDFTAAAEAEFDAMIALRRAIHADPELGLHCTRTSAKLKASLEGLPLEIRDSKSTSGFVAILRGARPGRTVLLRGDMDALPIHEETGLDFASATDGKMHACGHDTHSAMLSAAARILCASQASLEGTIVFMFQPGEEGHHGARFMIEDGLLDDPVPDAAFALHIWPTMPGGQVTSRAGALLASTDALNATIRGRGGHAAMPYDAIDPIPVACQAVTALQTHIARRIAFFDPAILTITQIHAGSAYNVIPETVELKGTLRTLSDKVRAEGKAAFERIVTDVARSADCTAEIRIDQGYPACKNDPRAVALAADISRDLFGADAFVEMPSPIMGGEDFAYVLQRVPGCMAFIGVAPPEEATPETRPGLHHAKMTVHEEWLTRGVALHCAFATRFLASGWE</sequence>
<dbReference type="PIRSF" id="PIRSF005962">
    <property type="entry name" value="Pept_M20D_amidohydro"/>
    <property type="match status" value="1"/>
</dbReference>
<dbReference type="SUPFAM" id="SSF53187">
    <property type="entry name" value="Zn-dependent exopeptidases"/>
    <property type="match status" value="1"/>
</dbReference>
<dbReference type="NCBIfam" id="TIGR01891">
    <property type="entry name" value="amidohydrolases"/>
    <property type="match status" value="1"/>
</dbReference>
<protein>
    <submittedName>
        <fullName evidence="3">Hippurate hydrolase</fullName>
    </submittedName>
</protein>
<dbReference type="InterPro" id="IPR036264">
    <property type="entry name" value="Bact_exopeptidase_dim_dom"/>
</dbReference>
<evidence type="ECO:0000313" key="3">
    <source>
        <dbReference type="EMBL" id="GLR47289.1"/>
    </source>
</evidence>
<dbReference type="PANTHER" id="PTHR11014:SF63">
    <property type="entry name" value="METALLOPEPTIDASE, PUTATIVE (AFU_ORTHOLOGUE AFUA_6G09600)-RELATED"/>
    <property type="match status" value="1"/>
</dbReference>
<comment type="caution">
    <text evidence="3">The sequence shown here is derived from an EMBL/GenBank/DDBJ whole genome shotgun (WGS) entry which is preliminary data.</text>
</comment>
<dbReference type="CDD" id="cd03886">
    <property type="entry name" value="M20_Acy1"/>
    <property type="match status" value="1"/>
</dbReference>
<dbReference type="RefSeq" id="WP_029941285.1">
    <property type="nucleotide sequence ID" value="NZ_BSOO01000007.1"/>
</dbReference>
<dbReference type="SUPFAM" id="SSF55031">
    <property type="entry name" value="Bacterial exopeptidase dimerisation domain"/>
    <property type="match status" value="1"/>
</dbReference>
<evidence type="ECO:0000259" key="2">
    <source>
        <dbReference type="Pfam" id="PF07687"/>
    </source>
</evidence>
<dbReference type="Gene3D" id="3.40.630.10">
    <property type="entry name" value="Zn peptidases"/>
    <property type="match status" value="1"/>
</dbReference>
<keyword evidence="1 3" id="KW-0378">Hydrolase</keyword>
<dbReference type="InterPro" id="IPR017439">
    <property type="entry name" value="Amidohydrolase"/>
</dbReference>
<dbReference type="EMBL" id="BSOO01000007">
    <property type="protein sequence ID" value="GLR47289.1"/>
    <property type="molecule type" value="Genomic_DNA"/>
</dbReference>
<evidence type="ECO:0000256" key="1">
    <source>
        <dbReference type="ARBA" id="ARBA00022801"/>
    </source>
</evidence>
<reference evidence="4" key="1">
    <citation type="journal article" date="2019" name="Int. J. Syst. Evol. Microbiol.">
        <title>The Global Catalogue of Microorganisms (GCM) 10K type strain sequencing project: providing services to taxonomists for standard genome sequencing and annotation.</title>
        <authorList>
            <consortium name="The Broad Institute Genomics Platform"/>
            <consortium name="The Broad Institute Genome Sequencing Center for Infectious Disease"/>
            <person name="Wu L."/>
            <person name="Ma J."/>
        </authorList>
    </citation>
    <scope>NUCLEOTIDE SEQUENCE [LARGE SCALE GENOMIC DNA]</scope>
    <source>
        <strain evidence="4">NBRC 102146</strain>
    </source>
</reference>
<feature type="domain" description="Peptidase M20 dimerisation" evidence="2">
    <location>
        <begin position="193"/>
        <end position="287"/>
    </location>
</feature>
<evidence type="ECO:0000313" key="4">
    <source>
        <dbReference type="Proteomes" id="UP001156703"/>
    </source>
</evidence>
<dbReference type="GO" id="GO:0016787">
    <property type="term" value="F:hydrolase activity"/>
    <property type="evidence" value="ECO:0007669"/>
    <property type="project" value="UniProtKB-KW"/>
</dbReference>
<dbReference type="InterPro" id="IPR002933">
    <property type="entry name" value="Peptidase_M20"/>
</dbReference>